<gene>
    <name evidence="2" type="ORF">NYP16_12865</name>
</gene>
<dbReference type="PANTHER" id="PTHR42695">
    <property type="entry name" value="GLUTAMINE AMIDOTRANSFERASE YLR126C-RELATED"/>
    <property type="match status" value="1"/>
</dbReference>
<organism evidence="2 3">
    <name type="scientific">Govanella unica</name>
    <dbReference type="NCBI Taxonomy" id="2975056"/>
    <lineage>
        <taxon>Bacteria</taxon>
        <taxon>Pseudomonadati</taxon>
        <taxon>Pseudomonadota</taxon>
        <taxon>Alphaproteobacteria</taxon>
        <taxon>Emcibacterales</taxon>
        <taxon>Govanellaceae</taxon>
        <taxon>Govanella</taxon>
    </lineage>
</organism>
<dbReference type="GO" id="GO:0005829">
    <property type="term" value="C:cytosol"/>
    <property type="evidence" value="ECO:0007669"/>
    <property type="project" value="TreeGrafter"/>
</dbReference>
<dbReference type="PROSITE" id="PS51273">
    <property type="entry name" value="GATASE_TYPE_1"/>
    <property type="match status" value="1"/>
</dbReference>
<dbReference type="Proteomes" id="UP001141619">
    <property type="component" value="Unassembled WGS sequence"/>
</dbReference>
<dbReference type="AlphaFoldDB" id="A0A9X3U0D1"/>
<evidence type="ECO:0000313" key="2">
    <source>
        <dbReference type="EMBL" id="MDA5194843.1"/>
    </source>
</evidence>
<evidence type="ECO:0000313" key="3">
    <source>
        <dbReference type="Proteomes" id="UP001141619"/>
    </source>
</evidence>
<dbReference type="Gene3D" id="3.40.50.880">
    <property type="match status" value="1"/>
</dbReference>
<dbReference type="CDD" id="cd01741">
    <property type="entry name" value="GATase1_1"/>
    <property type="match status" value="1"/>
</dbReference>
<dbReference type="PANTHER" id="PTHR42695:SF5">
    <property type="entry name" value="GLUTAMINE AMIDOTRANSFERASE YLR126C-RELATED"/>
    <property type="match status" value="1"/>
</dbReference>
<dbReference type="NCBIfam" id="NF005458">
    <property type="entry name" value="PRK07053.1"/>
    <property type="match status" value="1"/>
</dbReference>
<dbReference type="SUPFAM" id="SSF52317">
    <property type="entry name" value="Class I glutamine amidotransferase-like"/>
    <property type="match status" value="1"/>
</dbReference>
<protein>
    <submittedName>
        <fullName evidence="2">Glutamine amidotransferase</fullName>
    </submittedName>
</protein>
<evidence type="ECO:0000259" key="1">
    <source>
        <dbReference type="Pfam" id="PF00117"/>
    </source>
</evidence>
<reference evidence="2" key="1">
    <citation type="submission" date="2022-08" db="EMBL/GenBank/DDBJ databases">
        <authorList>
            <person name="Vandamme P."/>
            <person name="Hettiarachchi A."/>
            <person name="Peeters C."/>
            <person name="Cnockaert M."/>
            <person name="Carlier A."/>
        </authorList>
    </citation>
    <scope>NUCLEOTIDE SEQUENCE</scope>
    <source>
        <strain evidence="2">LMG 31809</strain>
    </source>
</reference>
<dbReference type="InterPro" id="IPR029062">
    <property type="entry name" value="Class_I_gatase-like"/>
</dbReference>
<name>A0A9X3U0D1_9PROT</name>
<proteinExistence type="predicted"/>
<dbReference type="EMBL" id="JANWOI010000004">
    <property type="protein sequence ID" value="MDA5194843.1"/>
    <property type="molecule type" value="Genomic_DNA"/>
</dbReference>
<feature type="domain" description="Glutamine amidotransferase" evidence="1">
    <location>
        <begin position="30"/>
        <end position="178"/>
    </location>
</feature>
<sequence length="230" mass="24815">MNKRAVAIRHVAFEDLGLLGPVLAGLNYDIDILDAGVDDLTLARDADLLIVLGGPIGAYEDDLYPFLHDELDLIDVRLRHPQPTLGICLGAQLIARAAGARVYPGREKEIGWAPVELSDDGAGSPLAAIADLSVLHWHGDVFDLPDEAVRLASTAITRNQAFAIDTHVLGLQFHLEVPGADFERWLIGHAVEIAKTESLSVHELRTDSAHHAPRLAEAAQQVFAGWLAGL</sequence>
<keyword evidence="2" id="KW-0315">Glutamine amidotransferase</keyword>
<keyword evidence="3" id="KW-1185">Reference proteome</keyword>
<dbReference type="InterPro" id="IPR044992">
    <property type="entry name" value="ChyE-like"/>
</dbReference>
<accession>A0A9X3U0D1</accession>
<dbReference type="InterPro" id="IPR017926">
    <property type="entry name" value="GATASE"/>
</dbReference>
<dbReference type="RefSeq" id="WP_274944550.1">
    <property type="nucleotide sequence ID" value="NZ_JANWOI010000004.1"/>
</dbReference>
<comment type="caution">
    <text evidence="2">The sequence shown here is derived from an EMBL/GenBank/DDBJ whole genome shotgun (WGS) entry which is preliminary data.</text>
</comment>
<dbReference type="Pfam" id="PF00117">
    <property type="entry name" value="GATase"/>
    <property type="match status" value="1"/>
</dbReference>
<reference evidence="2" key="2">
    <citation type="journal article" date="2023" name="Syst. Appl. Microbiol.">
        <title>Govania unica gen. nov., sp. nov., a rare biosphere bacterium that represents a novel family in the class Alphaproteobacteria.</title>
        <authorList>
            <person name="Vandamme P."/>
            <person name="Peeters C."/>
            <person name="Hettiarachchi A."/>
            <person name="Cnockaert M."/>
            <person name="Carlier A."/>
        </authorList>
    </citation>
    <scope>NUCLEOTIDE SEQUENCE</scope>
    <source>
        <strain evidence="2">LMG 31809</strain>
    </source>
</reference>